<comment type="function">
    <text evidence="11">Accessory subunit of the mitochondrial membrane respiratory chain NADH dehydrogenase (Complex I), that is believed not to be involved in catalysis. Complex I functions in the transfer of electrons from NADH to the respiratory chain. The immediate electron acceptor for the enzyme is believed to be ubiquinone.</text>
</comment>
<sequence length="122" mass="14036">MTVGKNTGPKIAESPLDLFEGHVEQPLLNKFWYPVTGGIVGFVATCTGNWVAKRPIMSGVQIHALMTVAGVFLGNYFDKLRDEYFAEKDAIMRHYILLHPEDFPKFERRKYSEVLEKWYPAR</sequence>
<comment type="subcellular location">
    <subcellularLocation>
        <location evidence="1">Mitochondrion inner membrane</location>
        <topology evidence="1">Single-pass membrane protein</topology>
        <orientation evidence="1">Matrix side</orientation>
    </subcellularLocation>
</comment>
<evidence type="ECO:0000256" key="1">
    <source>
        <dbReference type="ARBA" id="ARBA00004298"/>
    </source>
</evidence>
<evidence type="ECO:0000313" key="13">
    <source>
        <dbReference type="Proteomes" id="UP000192223"/>
    </source>
</evidence>
<evidence type="ECO:0000256" key="8">
    <source>
        <dbReference type="ARBA" id="ARBA00022989"/>
    </source>
</evidence>
<evidence type="ECO:0000256" key="11">
    <source>
        <dbReference type="PIRNR" id="PIRNR017834"/>
    </source>
</evidence>
<organism evidence="13 14">
    <name type="scientific">Agrilus planipennis</name>
    <name type="common">Emerald ash borer</name>
    <name type="synonym">Agrilus marcopoli</name>
    <dbReference type="NCBI Taxonomy" id="224129"/>
    <lineage>
        <taxon>Eukaryota</taxon>
        <taxon>Metazoa</taxon>
        <taxon>Ecdysozoa</taxon>
        <taxon>Arthropoda</taxon>
        <taxon>Hexapoda</taxon>
        <taxon>Insecta</taxon>
        <taxon>Pterygota</taxon>
        <taxon>Neoptera</taxon>
        <taxon>Endopterygota</taxon>
        <taxon>Coleoptera</taxon>
        <taxon>Polyphaga</taxon>
        <taxon>Elateriformia</taxon>
        <taxon>Buprestoidea</taxon>
        <taxon>Buprestidae</taxon>
        <taxon>Agrilinae</taxon>
        <taxon>Agrilus</taxon>
    </lineage>
</organism>
<feature type="transmembrane region" description="Helical" evidence="12">
    <location>
        <begin position="31"/>
        <end position="52"/>
    </location>
</feature>
<evidence type="ECO:0000256" key="10">
    <source>
        <dbReference type="ARBA" id="ARBA00023136"/>
    </source>
</evidence>
<evidence type="ECO:0000256" key="9">
    <source>
        <dbReference type="ARBA" id="ARBA00023128"/>
    </source>
</evidence>
<dbReference type="Proteomes" id="UP000192223">
    <property type="component" value="Unplaced"/>
</dbReference>
<dbReference type="InterPro" id="IPR009423">
    <property type="entry name" value="NDUC2"/>
</dbReference>
<dbReference type="FunCoup" id="A0A1W4XC11">
    <property type="interactions" value="792"/>
</dbReference>
<keyword evidence="9 11" id="KW-0496">Mitochondrion</keyword>
<evidence type="ECO:0000256" key="3">
    <source>
        <dbReference type="ARBA" id="ARBA00022448"/>
    </source>
</evidence>
<accession>A0A1W4XC11</accession>
<evidence type="ECO:0000256" key="6">
    <source>
        <dbReference type="ARBA" id="ARBA00022792"/>
    </source>
</evidence>
<name>A0A1W4XC11_AGRPL</name>
<dbReference type="GeneID" id="108740222"/>
<keyword evidence="6 11" id="KW-0999">Mitochondrion inner membrane</keyword>
<dbReference type="KEGG" id="apln:108740222"/>
<dbReference type="AlphaFoldDB" id="A0A1W4XC11"/>
<dbReference type="PIRSF" id="PIRSF017834">
    <property type="entry name" value="NADH-UbQ_OxRdtase_b14.5b"/>
    <property type="match status" value="1"/>
</dbReference>
<keyword evidence="4 11" id="KW-0679">Respiratory chain</keyword>
<dbReference type="InParanoid" id="A0A1W4XC11"/>
<protein>
    <recommendedName>
        <fullName evidence="11">NADH dehydrogenase [ubiquinone] 1 subunit C2</fullName>
    </recommendedName>
</protein>
<keyword evidence="5 12" id="KW-0812">Transmembrane</keyword>
<dbReference type="OrthoDB" id="6329847at2759"/>
<dbReference type="GO" id="GO:0006120">
    <property type="term" value="P:mitochondrial electron transport, NADH to ubiquinone"/>
    <property type="evidence" value="ECO:0007669"/>
    <property type="project" value="InterPro"/>
</dbReference>
<evidence type="ECO:0000313" key="14">
    <source>
        <dbReference type="RefSeq" id="XP_018329958.1"/>
    </source>
</evidence>
<keyword evidence="3 11" id="KW-0813">Transport</keyword>
<dbReference type="CTD" id="33528"/>
<dbReference type="PANTHER" id="PTHR13099">
    <property type="entry name" value="NADH-UBIQUINONE OXIDOREDUCTASE SUBUNIT B14.5B"/>
    <property type="match status" value="1"/>
</dbReference>
<dbReference type="PANTHER" id="PTHR13099:SF0">
    <property type="entry name" value="NADH DEHYDROGENASE [UBIQUINONE] 1 SUBUNIT C2-RELATED"/>
    <property type="match status" value="1"/>
</dbReference>
<evidence type="ECO:0000256" key="5">
    <source>
        <dbReference type="ARBA" id="ARBA00022692"/>
    </source>
</evidence>
<gene>
    <name evidence="14" type="primary">LOC108740222</name>
</gene>
<evidence type="ECO:0000256" key="12">
    <source>
        <dbReference type="SAM" id="Phobius"/>
    </source>
</evidence>
<dbReference type="Pfam" id="PF06374">
    <property type="entry name" value="NDUF_C2"/>
    <property type="match status" value="1"/>
</dbReference>
<dbReference type="STRING" id="224129.A0A1W4XC11"/>
<keyword evidence="7 11" id="KW-0249">Electron transport</keyword>
<evidence type="ECO:0000256" key="4">
    <source>
        <dbReference type="ARBA" id="ARBA00022660"/>
    </source>
</evidence>
<keyword evidence="13" id="KW-1185">Reference proteome</keyword>
<reference evidence="14" key="1">
    <citation type="submission" date="2025-08" db="UniProtKB">
        <authorList>
            <consortium name="RefSeq"/>
        </authorList>
    </citation>
    <scope>IDENTIFICATION</scope>
    <source>
        <tissue evidence="14">Entire body</tissue>
    </source>
</reference>
<evidence type="ECO:0000256" key="7">
    <source>
        <dbReference type="ARBA" id="ARBA00022982"/>
    </source>
</evidence>
<dbReference type="GO" id="GO:0005743">
    <property type="term" value="C:mitochondrial inner membrane"/>
    <property type="evidence" value="ECO:0007669"/>
    <property type="project" value="UniProtKB-SubCell"/>
</dbReference>
<comment type="similarity">
    <text evidence="2 11">Belongs to the complex I NDUFC2 subunit family.</text>
</comment>
<keyword evidence="8 12" id="KW-1133">Transmembrane helix</keyword>
<proteinExistence type="inferred from homology"/>
<evidence type="ECO:0000256" key="2">
    <source>
        <dbReference type="ARBA" id="ARBA00008674"/>
    </source>
</evidence>
<dbReference type="RefSeq" id="XP_018329958.1">
    <property type="nucleotide sequence ID" value="XM_018474456.2"/>
</dbReference>
<keyword evidence="10 11" id="KW-0472">Membrane</keyword>